<evidence type="ECO:0000313" key="3">
    <source>
        <dbReference type="Proteomes" id="UP001301769"/>
    </source>
</evidence>
<dbReference type="Proteomes" id="UP001301769">
    <property type="component" value="Unassembled WGS sequence"/>
</dbReference>
<sequence length="125" mass="14246">MQIFHTRDQENIWYRRVKFVRALSDWESEAAPRSLIGDALLLQGFQDLCSEVGIPRGATIPQCKRALKGKLVNIIDLIDTRRTGKKVKIWTDFKAFKAYTGKLDSGSSRNKSEHLNNIQTTTILP</sequence>
<name>A0AAN6YBX1_9PEZI</name>
<dbReference type="AlphaFoldDB" id="A0AAN6YBX1"/>
<dbReference type="EMBL" id="MU858113">
    <property type="protein sequence ID" value="KAK4213192.1"/>
    <property type="molecule type" value="Genomic_DNA"/>
</dbReference>
<dbReference type="PANTHER" id="PTHR38846">
    <property type="entry name" value="C3H1-TYPE DOMAIN-CONTAINING PROTEIN"/>
    <property type="match status" value="1"/>
</dbReference>
<evidence type="ECO:0000256" key="1">
    <source>
        <dbReference type="SAM" id="MobiDB-lite"/>
    </source>
</evidence>
<protein>
    <submittedName>
        <fullName evidence="2">Uncharacterized protein</fullName>
    </submittedName>
</protein>
<accession>A0AAN6YBX1</accession>
<proteinExistence type="predicted"/>
<reference evidence="2" key="2">
    <citation type="submission" date="2023-05" db="EMBL/GenBank/DDBJ databases">
        <authorList>
            <consortium name="Lawrence Berkeley National Laboratory"/>
            <person name="Steindorff A."/>
            <person name="Hensen N."/>
            <person name="Bonometti L."/>
            <person name="Westerberg I."/>
            <person name="Brannstrom I.O."/>
            <person name="Guillou S."/>
            <person name="Cros-Aarteil S."/>
            <person name="Calhoun S."/>
            <person name="Haridas S."/>
            <person name="Kuo A."/>
            <person name="Mondo S."/>
            <person name="Pangilinan J."/>
            <person name="Riley R."/>
            <person name="Labutti K."/>
            <person name="Andreopoulos B."/>
            <person name="Lipzen A."/>
            <person name="Chen C."/>
            <person name="Yanf M."/>
            <person name="Daum C."/>
            <person name="Ng V."/>
            <person name="Clum A."/>
            <person name="Ohm R."/>
            <person name="Martin F."/>
            <person name="Silar P."/>
            <person name="Natvig D."/>
            <person name="Lalanne C."/>
            <person name="Gautier V."/>
            <person name="Ament-Velasquez S.L."/>
            <person name="Kruys A."/>
            <person name="Hutchinson M.I."/>
            <person name="Powell A.J."/>
            <person name="Barry K."/>
            <person name="Miller A.N."/>
            <person name="Grigoriev I.V."/>
            <person name="Debuchy R."/>
            <person name="Gladieux P."/>
            <person name="Thoren M.H."/>
            <person name="Johannesson H."/>
        </authorList>
    </citation>
    <scope>NUCLEOTIDE SEQUENCE</scope>
    <source>
        <strain evidence="2">PSN293</strain>
    </source>
</reference>
<reference evidence="2" key="1">
    <citation type="journal article" date="2023" name="Mol. Phylogenet. Evol.">
        <title>Genome-scale phylogeny and comparative genomics of the fungal order Sordariales.</title>
        <authorList>
            <person name="Hensen N."/>
            <person name="Bonometti L."/>
            <person name="Westerberg I."/>
            <person name="Brannstrom I.O."/>
            <person name="Guillou S."/>
            <person name="Cros-Aarteil S."/>
            <person name="Calhoun S."/>
            <person name="Haridas S."/>
            <person name="Kuo A."/>
            <person name="Mondo S."/>
            <person name="Pangilinan J."/>
            <person name="Riley R."/>
            <person name="LaButti K."/>
            <person name="Andreopoulos B."/>
            <person name="Lipzen A."/>
            <person name="Chen C."/>
            <person name="Yan M."/>
            <person name="Daum C."/>
            <person name="Ng V."/>
            <person name="Clum A."/>
            <person name="Steindorff A."/>
            <person name="Ohm R.A."/>
            <person name="Martin F."/>
            <person name="Silar P."/>
            <person name="Natvig D.O."/>
            <person name="Lalanne C."/>
            <person name="Gautier V."/>
            <person name="Ament-Velasquez S.L."/>
            <person name="Kruys A."/>
            <person name="Hutchinson M.I."/>
            <person name="Powell A.J."/>
            <person name="Barry K."/>
            <person name="Miller A.N."/>
            <person name="Grigoriev I.V."/>
            <person name="Debuchy R."/>
            <person name="Gladieux P."/>
            <person name="Hiltunen Thoren M."/>
            <person name="Johannesson H."/>
        </authorList>
    </citation>
    <scope>NUCLEOTIDE SEQUENCE</scope>
    <source>
        <strain evidence="2">PSN293</strain>
    </source>
</reference>
<dbReference type="PANTHER" id="PTHR38846:SF1">
    <property type="entry name" value="C3H1-TYPE DOMAIN-CONTAINING PROTEIN"/>
    <property type="match status" value="1"/>
</dbReference>
<feature type="region of interest" description="Disordered" evidence="1">
    <location>
        <begin position="104"/>
        <end position="125"/>
    </location>
</feature>
<comment type="caution">
    <text evidence="2">The sequence shown here is derived from an EMBL/GenBank/DDBJ whole genome shotgun (WGS) entry which is preliminary data.</text>
</comment>
<gene>
    <name evidence="2" type="ORF">QBC37DRAFT_464277</name>
</gene>
<evidence type="ECO:0000313" key="2">
    <source>
        <dbReference type="EMBL" id="KAK4213192.1"/>
    </source>
</evidence>
<keyword evidence="3" id="KW-1185">Reference proteome</keyword>
<feature type="compositionally biased region" description="Polar residues" evidence="1">
    <location>
        <begin position="105"/>
        <end position="125"/>
    </location>
</feature>
<organism evidence="2 3">
    <name type="scientific">Rhypophila decipiens</name>
    <dbReference type="NCBI Taxonomy" id="261697"/>
    <lineage>
        <taxon>Eukaryota</taxon>
        <taxon>Fungi</taxon>
        <taxon>Dikarya</taxon>
        <taxon>Ascomycota</taxon>
        <taxon>Pezizomycotina</taxon>
        <taxon>Sordariomycetes</taxon>
        <taxon>Sordariomycetidae</taxon>
        <taxon>Sordariales</taxon>
        <taxon>Naviculisporaceae</taxon>
        <taxon>Rhypophila</taxon>
    </lineage>
</organism>